<dbReference type="EMBL" id="JAZBRD010000013">
    <property type="protein sequence ID" value="MEE3745128.1"/>
    <property type="molecule type" value="Genomic_DNA"/>
</dbReference>
<reference evidence="1 2" key="1">
    <citation type="submission" date="2024-01" db="EMBL/GenBank/DDBJ databases">
        <title>Campylobacter porcellus sp. nov.</title>
        <authorList>
            <person name="Papic B."/>
            <person name="Gruntar I."/>
        </authorList>
    </citation>
    <scope>NUCLEOTIDE SEQUENCE [LARGE SCALE GENOMIC DNA]</scope>
    <source>
        <strain evidence="1 2">CX2-4855-23</strain>
    </source>
</reference>
<gene>
    <name evidence="1" type="ORF">V2I23_07530</name>
</gene>
<proteinExistence type="predicted"/>
<name>A0ABU7M7G4_9BACT</name>
<dbReference type="Pfam" id="PF14281">
    <property type="entry name" value="PDDEXK_4"/>
    <property type="match status" value="1"/>
</dbReference>
<comment type="caution">
    <text evidence="1">The sequence shown here is derived from an EMBL/GenBank/DDBJ whole genome shotgun (WGS) entry which is preliminary data.</text>
</comment>
<accession>A0ABU7M7G4</accession>
<dbReference type="InterPro" id="IPR029470">
    <property type="entry name" value="PDDEXK_4"/>
</dbReference>
<dbReference type="RefSeq" id="WP_330526459.1">
    <property type="nucleotide sequence ID" value="NZ_JAZBRD010000013.1"/>
</dbReference>
<dbReference type="Proteomes" id="UP001331664">
    <property type="component" value="Unassembled WGS sequence"/>
</dbReference>
<keyword evidence="2" id="KW-1185">Reference proteome</keyword>
<protein>
    <submittedName>
        <fullName evidence="1">PD-(D/E)XK nuclease family protein</fullName>
    </submittedName>
</protein>
<evidence type="ECO:0000313" key="1">
    <source>
        <dbReference type="EMBL" id="MEE3745128.1"/>
    </source>
</evidence>
<sequence length="416" mass="49297">MAEFNEKDYKSFFAEFEKAYNEYENKVKERRARGIHDYNVFDVLETKEVKHSKFIASLLDPKGLHYQGDLFLREFINACGISDFGLDASNALVYREYKNIDIYITDGDKHIMIENKLWTGDHNEQVARYIRTIIDENKDELNKDELNKDELNKDELNEIYERILVLYLTPFDYVIEKLGGIDAVKNNSLIIDNNEIAFKHISYKKEIIEWLCRVKDEITNLMDLTAIISQYEKAVKILTNQGEKMANDIVKEQIRSNYELCAAIYDNFKSVEIELTNNFFEKVYSELNNNLEIQDNWKLSFNKFENKNICVIEITPEELKYNKYVRFVVERKTNEILYGFLKNNEEIKLKDMNIQAQYYDWYLAGDFAFESMTLKDFILKNIKNENSVEEYINRILSDIKKGKDKLKEINNKINGD</sequence>
<organism evidence="1 2">
    <name type="scientific">Campylobacter porcelli</name>
    <dbReference type="NCBI Taxonomy" id="1660073"/>
    <lineage>
        <taxon>Bacteria</taxon>
        <taxon>Pseudomonadati</taxon>
        <taxon>Campylobacterota</taxon>
        <taxon>Epsilonproteobacteria</taxon>
        <taxon>Campylobacterales</taxon>
        <taxon>Campylobacteraceae</taxon>
        <taxon>Campylobacter</taxon>
    </lineage>
</organism>
<evidence type="ECO:0000313" key="2">
    <source>
        <dbReference type="Proteomes" id="UP001331664"/>
    </source>
</evidence>